<evidence type="ECO:0000256" key="1">
    <source>
        <dbReference type="SAM" id="MobiDB-lite"/>
    </source>
</evidence>
<reference evidence="4" key="2">
    <citation type="submission" date="2025-08" db="UniProtKB">
        <authorList>
            <consortium name="RefSeq"/>
        </authorList>
    </citation>
    <scope>IDENTIFICATION</scope>
    <source>
        <tissue evidence="4">Leaf</tissue>
    </source>
</reference>
<feature type="region of interest" description="Disordered" evidence="1">
    <location>
        <begin position="58"/>
        <end position="77"/>
    </location>
</feature>
<gene>
    <name evidence="4" type="primary">LOC108821684</name>
</gene>
<dbReference type="Proteomes" id="UP000504610">
    <property type="component" value="Chromosome 8"/>
</dbReference>
<dbReference type="GeneID" id="108821684"/>
<evidence type="ECO:0000256" key="2">
    <source>
        <dbReference type="SAM" id="Phobius"/>
    </source>
</evidence>
<dbReference type="KEGG" id="rsz:108821684"/>
<organism evidence="3 4">
    <name type="scientific">Raphanus sativus</name>
    <name type="common">Radish</name>
    <name type="synonym">Raphanus raphanistrum var. sativus</name>
    <dbReference type="NCBI Taxonomy" id="3726"/>
    <lineage>
        <taxon>Eukaryota</taxon>
        <taxon>Viridiplantae</taxon>
        <taxon>Streptophyta</taxon>
        <taxon>Embryophyta</taxon>
        <taxon>Tracheophyta</taxon>
        <taxon>Spermatophyta</taxon>
        <taxon>Magnoliopsida</taxon>
        <taxon>eudicotyledons</taxon>
        <taxon>Gunneridae</taxon>
        <taxon>Pentapetalae</taxon>
        <taxon>rosids</taxon>
        <taxon>malvids</taxon>
        <taxon>Brassicales</taxon>
        <taxon>Brassicaceae</taxon>
        <taxon>Brassiceae</taxon>
        <taxon>Raphanus</taxon>
    </lineage>
</organism>
<keyword evidence="2" id="KW-0812">Transmembrane</keyword>
<evidence type="ECO:0000313" key="4">
    <source>
        <dbReference type="RefSeq" id="XP_018450179.1"/>
    </source>
</evidence>
<dbReference type="PANTHER" id="PTHR33641:SF25">
    <property type="entry name" value="GENOME ASSEMBLY, CHROMOSOME: A08"/>
    <property type="match status" value="1"/>
</dbReference>
<accession>A0A6J0KSX9</accession>
<name>A0A6J0KSX9_RAPSA</name>
<reference evidence="3" key="1">
    <citation type="journal article" date="2019" name="Database">
        <title>The radish genome database (RadishGD): an integrated information resource for radish genomics.</title>
        <authorList>
            <person name="Yu H.J."/>
            <person name="Baek S."/>
            <person name="Lee Y.J."/>
            <person name="Cho A."/>
            <person name="Mun J.H."/>
        </authorList>
    </citation>
    <scope>NUCLEOTIDE SEQUENCE [LARGE SCALE GENOMIC DNA]</scope>
    <source>
        <strain evidence="3">cv. WK10039</strain>
    </source>
</reference>
<protein>
    <submittedName>
        <fullName evidence="4">Uncharacterized protein LOC108821684</fullName>
    </submittedName>
</protein>
<sequence length="103" mass="11446">MKDLSNIQKSISRKFQSLFYCLSSLISIMNSMFSAFDALFAELMVGKNLLASSFNATTTNKPAATQKQAQENEKTSNISLGQKTPRFALELDGLHCFETIVRS</sequence>
<dbReference type="PANTHER" id="PTHR33641">
    <property type="entry name" value="OS06G0133500 PROTEIN"/>
    <property type="match status" value="1"/>
</dbReference>
<dbReference type="RefSeq" id="XP_018450179.1">
    <property type="nucleotide sequence ID" value="XM_018594677.2"/>
</dbReference>
<keyword evidence="2" id="KW-0472">Membrane</keyword>
<proteinExistence type="predicted"/>
<keyword evidence="3" id="KW-1185">Reference proteome</keyword>
<feature type="transmembrane region" description="Helical" evidence="2">
    <location>
        <begin position="18"/>
        <end position="40"/>
    </location>
</feature>
<keyword evidence="2" id="KW-1133">Transmembrane helix</keyword>
<evidence type="ECO:0000313" key="3">
    <source>
        <dbReference type="Proteomes" id="UP000504610"/>
    </source>
</evidence>
<dbReference type="AlphaFoldDB" id="A0A6J0KSX9"/>
<dbReference type="OrthoDB" id="751010at2759"/>